<dbReference type="Proteomes" id="UP000268033">
    <property type="component" value="Unassembled WGS sequence"/>
</dbReference>
<dbReference type="STRING" id="584787.GCA_001247655_02546"/>
<evidence type="ECO:0000313" key="2">
    <source>
        <dbReference type="EMBL" id="ROQ27457.1"/>
    </source>
</evidence>
<organism evidence="2 3">
    <name type="scientific">Gallaecimonas pentaromativorans</name>
    <dbReference type="NCBI Taxonomy" id="584787"/>
    <lineage>
        <taxon>Bacteria</taxon>
        <taxon>Pseudomonadati</taxon>
        <taxon>Pseudomonadota</taxon>
        <taxon>Gammaproteobacteria</taxon>
        <taxon>Enterobacterales</taxon>
        <taxon>Gallaecimonadaceae</taxon>
        <taxon>Gallaecimonas</taxon>
    </lineage>
</organism>
<name>A0A3N1PKH3_9GAMM</name>
<dbReference type="InterPro" id="IPR007214">
    <property type="entry name" value="YbaK/aa-tRNA-synth-assoc-dom"/>
</dbReference>
<dbReference type="CDD" id="cd04332">
    <property type="entry name" value="YbaK_like"/>
    <property type="match status" value="1"/>
</dbReference>
<dbReference type="EMBL" id="RJUL01000004">
    <property type="protein sequence ID" value="ROQ27457.1"/>
    <property type="molecule type" value="Genomic_DNA"/>
</dbReference>
<dbReference type="Gene3D" id="3.90.960.10">
    <property type="entry name" value="YbaK/aminoacyl-tRNA synthetase-associated domain"/>
    <property type="match status" value="1"/>
</dbReference>
<accession>A0A3N1PKH3</accession>
<proteinExistence type="predicted"/>
<feature type="domain" description="YbaK/aminoacyl-tRNA synthetase-associated" evidence="1">
    <location>
        <begin position="35"/>
        <end position="143"/>
    </location>
</feature>
<evidence type="ECO:0000259" key="1">
    <source>
        <dbReference type="Pfam" id="PF04073"/>
    </source>
</evidence>
<sequence>MSMSESLRNYLAVRKVRAEHIHHAYSEGALQSAIASQVPLKYMAKAVVLEDHEGRQIMAVVPASHKLSLSRVRALLDRDCRLVSERELAERFRDCELGAIPALGEAFSMETLVDESLWWRDDIFMESGDHKDLLHIKGEHFRALLPHAKQGAIAFEEQQWH</sequence>
<reference evidence="2 3" key="1">
    <citation type="submission" date="2018-11" db="EMBL/GenBank/DDBJ databases">
        <title>Genomic Encyclopedia of Type Strains, Phase IV (KMG-IV): sequencing the most valuable type-strain genomes for metagenomic binning, comparative biology and taxonomic classification.</title>
        <authorList>
            <person name="Goeker M."/>
        </authorList>
    </citation>
    <scope>NUCLEOTIDE SEQUENCE [LARGE SCALE GENOMIC DNA]</scope>
    <source>
        <strain evidence="2 3">DSM 21945</strain>
    </source>
</reference>
<dbReference type="AlphaFoldDB" id="A0A3N1PKH3"/>
<evidence type="ECO:0000313" key="3">
    <source>
        <dbReference type="Proteomes" id="UP000268033"/>
    </source>
</evidence>
<dbReference type="InterPro" id="IPR036754">
    <property type="entry name" value="YbaK/aa-tRNA-synt-asso_dom_sf"/>
</dbReference>
<dbReference type="RefSeq" id="WP_050658112.1">
    <property type="nucleotide sequence ID" value="NZ_JBLXEP010000006.1"/>
</dbReference>
<protein>
    <submittedName>
        <fullName evidence="2">Ala-tRNA(Pro) deacylase</fullName>
    </submittedName>
</protein>
<gene>
    <name evidence="2" type="ORF">EDC28_104107</name>
</gene>
<comment type="caution">
    <text evidence="2">The sequence shown here is derived from an EMBL/GenBank/DDBJ whole genome shotgun (WGS) entry which is preliminary data.</text>
</comment>
<dbReference type="Pfam" id="PF04073">
    <property type="entry name" value="tRNA_edit"/>
    <property type="match status" value="1"/>
</dbReference>
<dbReference type="SUPFAM" id="SSF55826">
    <property type="entry name" value="YbaK/ProRS associated domain"/>
    <property type="match status" value="1"/>
</dbReference>
<dbReference type="GO" id="GO:0002161">
    <property type="term" value="F:aminoacyl-tRNA deacylase activity"/>
    <property type="evidence" value="ECO:0007669"/>
    <property type="project" value="InterPro"/>
</dbReference>
<keyword evidence="3" id="KW-1185">Reference proteome</keyword>